<dbReference type="EMBL" id="AOLV01000033">
    <property type="protein sequence ID" value="EPX83138.1"/>
    <property type="molecule type" value="Genomic_DNA"/>
</dbReference>
<keyword evidence="1" id="KW-0812">Transmembrane</keyword>
<dbReference type="AlphaFoldDB" id="S9QU29"/>
<keyword evidence="1" id="KW-1133">Transmembrane helix</keyword>
<comment type="caution">
    <text evidence="2">The sequence shown here is derived from an EMBL/GenBank/DDBJ whole genome shotgun (WGS) entry which is preliminary data.</text>
</comment>
<keyword evidence="3" id="KW-1185">Reference proteome</keyword>
<keyword evidence="1" id="KW-0472">Membrane</keyword>
<evidence type="ECO:0000256" key="1">
    <source>
        <dbReference type="SAM" id="Phobius"/>
    </source>
</evidence>
<feature type="transmembrane region" description="Helical" evidence="1">
    <location>
        <begin position="76"/>
        <end position="96"/>
    </location>
</feature>
<dbReference type="RefSeq" id="WP_021098827.1">
    <property type="nucleotide sequence ID" value="NZ_KE557324.1"/>
</dbReference>
<gene>
    <name evidence="2" type="ORF">ruthe_02755</name>
</gene>
<dbReference type="HOGENOM" id="CLU_175490_0_0_5"/>
<evidence type="ECO:0000313" key="2">
    <source>
        <dbReference type="EMBL" id="EPX83138.1"/>
    </source>
</evidence>
<accession>S9QU29</accession>
<feature type="transmembrane region" description="Helical" evidence="1">
    <location>
        <begin position="46"/>
        <end position="64"/>
    </location>
</feature>
<dbReference type="STRING" id="1123069.ruthe_02755"/>
<proteinExistence type="predicted"/>
<dbReference type="Proteomes" id="UP000015346">
    <property type="component" value="Unassembled WGS sequence"/>
</dbReference>
<protein>
    <submittedName>
        <fullName evidence="2">Uncharacterized protein</fullName>
    </submittedName>
</protein>
<evidence type="ECO:0000313" key="3">
    <source>
        <dbReference type="Proteomes" id="UP000015346"/>
    </source>
</evidence>
<reference evidence="2 3" key="1">
    <citation type="journal article" date="2013" name="Stand. Genomic Sci.">
        <title>Genome sequence of the reddish-pigmented Rubellimicrobium thermophilum type strain (DSM 16684(T)), a member of the Roseobacter clade.</title>
        <authorList>
            <person name="Fiebig A."/>
            <person name="Riedel T."/>
            <person name="Gronow S."/>
            <person name="Petersen J."/>
            <person name="Klenk H.P."/>
            <person name="Goker M."/>
        </authorList>
    </citation>
    <scope>NUCLEOTIDE SEQUENCE [LARGE SCALE GENOMIC DNA]</scope>
    <source>
        <strain evidence="2 3">DSM 16684</strain>
    </source>
</reference>
<organism evidence="2 3">
    <name type="scientific">Rubellimicrobium thermophilum DSM 16684</name>
    <dbReference type="NCBI Taxonomy" id="1123069"/>
    <lineage>
        <taxon>Bacteria</taxon>
        <taxon>Pseudomonadati</taxon>
        <taxon>Pseudomonadota</taxon>
        <taxon>Alphaproteobacteria</taxon>
        <taxon>Rhodobacterales</taxon>
        <taxon>Roseobacteraceae</taxon>
        <taxon>Rubellimicrobium</taxon>
    </lineage>
</organism>
<name>S9QU29_9RHOB</name>
<sequence length="106" mass="11166">MTDILRLALPLTTWLAAFSAVYGLHGLVCSPRWAQAGLGPETGRPVLLLAAGLAIGLQIALLLALRRSRLAAPSPLIRRITTMLAVSALVATVWTLTPVTATTTCH</sequence>
<dbReference type="OrthoDB" id="7433399at2"/>